<dbReference type="AlphaFoldDB" id="A0A3Q9QFG4"/>
<evidence type="ECO:0000313" key="1">
    <source>
        <dbReference type="EMBL" id="HAT6345075.1"/>
    </source>
</evidence>
<proteinExistence type="predicted"/>
<dbReference type="OMA" id="EYEPFTA"/>
<comment type="caution">
    <text evidence="1">The sequence shown here is derived from an EMBL/GenBank/DDBJ whole genome shotgun (WGS) entry which is preliminary data.</text>
</comment>
<dbReference type="InterPro" id="IPR009936">
    <property type="entry name" value="DUF1468"/>
</dbReference>
<dbReference type="RefSeq" id="WP_010634132.1">
    <property type="nucleotide sequence ID" value="NZ_AP019193.1"/>
</dbReference>
<name>A0A3Q9QFG4_AERHY</name>
<gene>
    <name evidence="1" type="ORF">JAJ28_002829</name>
</gene>
<reference evidence="1" key="2">
    <citation type="submission" date="2020-01" db="EMBL/GenBank/DDBJ databases">
        <authorList>
            <consortium name="NCBI Pathogen Detection Project"/>
        </authorList>
    </citation>
    <scope>NUCLEOTIDE SEQUENCE</scope>
    <source>
        <strain evidence="1">OLC2673_Aeromonas</strain>
    </source>
</reference>
<sequence length="153" mass="16713">MHLTKERLGGLLFLLLSLAYGYHATQIPGYPGDEYEPFTASTLPYALAGAGALLSLLLICFPGGERLQRESGNWRLVFALLLLMLAYGLALGWLGFLVATTLFLIGGIRLMGEQSLAFACKVSLPFTLIFWALLTKGLNVYLEPGRLFTQLLG</sequence>
<dbReference type="Pfam" id="PF07331">
    <property type="entry name" value="TctB"/>
    <property type="match status" value="1"/>
</dbReference>
<accession>A0A3Q9QFG4</accession>
<dbReference type="GeneID" id="4489319"/>
<reference evidence="1" key="1">
    <citation type="journal article" date="2018" name="Genome Biol.">
        <title>SKESA: strategic k-mer extension for scrupulous assemblies.</title>
        <authorList>
            <person name="Souvorov A."/>
            <person name="Agarwala R."/>
            <person name="Lipman D.J."/>
        </authorList>
    </citation>
    <scope>NUCLEOTIDE SEQUENCE</scope>
    <source>
        <strain evidence="1">OLC2673_Aeromonas</strain>
    </source>
</reference>
<dbReference type="KEGG" id="ahi:VU14_12310"/>
<evidence type="ECO:0000313" key="2">
    <source>
        <dbReference type="Proteomes" id="UP000859505"/>
    </source>
</evidence>
<dbReference type="EMBL" id="DACTUL010000022">
    <property type="protein sequence ID" value="HAT6345075.1"/>
    <property type="molecule type" value="Genomic_DNA"/>
</dbReference>
<dbReference type="Proteomes" id="UP000859505">
    <property type="component" value="Unassembled WGS sequence"/>
</dbReference>
<organism evidence="1 2">
    <name type="scientific">Aeromonas hydrophila</name>
    <dbReference type="NCBI Taxonomy" id="644"/>
    <lineage>
        <taxon>Bacteria</taxon>
        <taxon>Pseudomonadati</taxon>
        <taxon>Pseudomonadota</taxon>
        <taxon>Gammaproteobacteria</taxon>
        <taxon>Aeromonadales</taxon>
        <taxon>Aeromonadaceae</taxon>
        <taxon>Aeromonas</taxon>
    </lineage>
</organism>
<protein>
    <submittedName>
        <fullName evidence="1">Tripartite tricarboxylate transporter TctB family protein</fullName>
    </submittedName>
</protein>